<dbReference type="InterPro" id="IPR006674">
    <property type="entry name" value="HD_domain"/>
</dbReference>
<evidence type="ECO:0000313" key="4">
    <source>
        <dbReference type="Proteomes" id="UP000609323"/>
    </source>
</evidence>
<proteinExistence type="predicted"/>
<protein>
    <recommendedName>
        <fullName evidence="5">HD-GYP domain-containing protein</fullName>
    </recommendedName>
</protein>
<comment type="caution">
    <text evidence="3">The sequence shown here is derived from an EMBL/GenBank/DDBJ whole genome shotgun (WGS) entry which is preliminary data.</text>
</comment>
<reference evidence="4" key="1">
    <citation type="journal article" date="2019" name="Int. J. Syst. Evol. Microbiol.">
        <title>The Global Catalogue of Microorganisms (GCM) 10K type strain sequencing project: providing services to taxonomists for standard genome sequencing and annotation.</title>
        <authorList>
            <consortium name="The Broad Institute Genomics Platform"/>
            <consortium name="The Broad Institute Genome Sequencing Center for Infectious Disease"/>
            <person name="Wu L."/>
            <person name="Ma J."/>
        </authorList>
    </citation>
    <scope>NUCLEOTIDE SEQUENCE [LARGE SCALE GENOMIC DNA]</scope>
    <source>
        <strain evidence="4">CGMCC 1.15044</strain>
    </source>
</reference>
<dbReference type="Pfam" id="PF13487">
    <property type="entry name" value="HD_5"/>
    <property type="match status" value="1"/>
</dbReference>
<dbReference type="InterPro" id="IPR037522">
    <property type="entry name" value="HD_GYP_dom"/>
</dbReference>
<gene>
    <name evidence="3" type="ORF">GCM10010917_08780</name>
</gene>
<dbReference type="RefSeq" id="WP_157739616.1">
    <property type="nucleotide sequence ID" value="NZ_BMHF01000002.1"/>
</dbReference>
<feature type="domain" description="HD" evidence="1">
    <location>
        <begin position="66"/>
        <end position="189"/>
    </location>
</feature>
<dbReference type="SUPFAM" id="SSF109604">
    <property type="entry name" value="HD-domain/PDEase-like"/>
    <property type="match status" value="1"/>
</dbReference>
<evidence type="ECO:0000259" key="1">
    <source>
        <dbReference type="PROSITE" id="PS51831"/>
    </source>
</evidence>
<evidence type="ECO:0008006" key="5">
    <source>
        <dbReference type="Google" id="ProtNLM"/>
    </source>
</evidence>
<dbReference type="SMART" id="SM00471">
    <property type="entry name" value="HDc"/>
    <property type="match status" value="1"/>
</dbReference>
<accession>A0ABQ1FQK8</accession>
<dbReference type="CDD" id="cd00077">
    <property type="entry name" value="HDc"/>
    <property type="match status" value="1"/>
</dbReference>
<dbReference type="Proteomes" id="UP000609323">
    <property type="component" value="Unassembled WGS sequence"/>
</dbReference>
<name>A0ABQ1FQK8_9BACL</name>
<dbReference type="PANTHER" id="PTHR43155:SF2">
    <property type="entry name" value="CYCLIC DI-GMP PHOSPHODIESTERASE PA4108"/>
    <property type="match status" value="1"/>
</dbReference>
<dbReference type="Gene3D" id="1.10.3210.10">
    <property type="entry name" value="Hypothetical protein af1432"/>
    <property type="match status" value="1"/>
</dbReference>
<dbReference type="EMBL" id="BMHF01000002">
    <property type="protein sequence ID" value="GGA26178.1"/>
    <property type="molecule type" value="Genomic_DNA"/>
</dbReference>
<dbReference type="PROSITE" id="PS51832">
    <property type="entry name" value="HD_GYP"/>
    <property type="match status" value="1"/>
</dbReference>
<dbReference type="PANTHER" id="PTHR43155">
    <property type="entry name" value="CYCLIC DI-GMP PHOSPHODIESTERASE PA4108-RELATED"/>
    <property type="match status" value="1"/>
</dbReference>
<organism evidence="3 4">
    <name type="scientific">Paenibacillus physcomitrellae</name>
    <dbReference type="NCBI Taxonomy" id="1619311"/>
    <lineage>
        <taxon>Bacteria</taxon>
        <taxon>Bacillati</taxon>
        <taxon>Bacillota</taxon>
        <taxon>Bacilli</taxon>
        <taxon>Bacillales</taxon>
        <taxon>Paenibacillaceae</taxon>
        <taxon>Paenibacillus</taxon>
    </lineage>
</organism>
<sequence length="281" mass="32339">MNEGKLFTLIDSAMDEIKLAFHPVSRYQEIPFNLLRSNVLPVILRLSEHPFLSHYFNYMEDKDTYTYRHSIGVAIITHAIGLIIDFDQQELVELTEAGFLHDIGKAKIPEEIINKPGALTDEEYAIIQNHTCFGYEIMKNIPILTYRQALVALQHHEREDGRGYPFRLRGEEINHHSKIVAIADVFHAMISKRSYKSPVPIYKVLFEITESRYGTLDPSIFLPFVKKIMNYMIGNEVLLSNGMKGKITHIPSNDPVRPLIQTDGVYLDLRSERSIQLLEVI</sequence>
<dbReference type="InterPro" id="IPR003607">
    <property type="entry name" value="HD/PDEase_dom"/>
</dbReference>
<evidence type="ECO:0000313" key="3">
    <source>
        <dbReference type="EMBL" id="GGA26178.1"/>
    </source>
</evidence>
<keyword evidence="4" id="KW-1185">Reference proteome</keyword>
<dbReference type="PROSITE" id="PS51831">
    <property type="entry name" value="HD"/>
    <property type="match status" value="1"/>
</dbReference>
<evidence type="ECO:0000259" key="2">
    <source>
        <dbReference type="PROSITE" id="PS51832"/>
    </source>
</evidence>
<feature type="domain" description="HD-GYP" evidence="2">
    <location>
        <begin position="44"/>
        <end position="240"/>
    </location>
</feature>